<evidence type="ECO:0000256" key="6">
    <source>
        <dbReference type="SAM" id="Phobius"/>
    </source>
</evidence>
<gene>
    <name evidence="8" type="ORF">KZZ10_00590</name>
</gene>
<proteinExistence type="predicted"/>
<sequence>MLAMGLLLAGASTALIFGLLHRSLTNAWVKYQESLSNEAESRLADMFVFVDLSQLWPLLVALAFVMGLLGWLLLDSVAFSMSVSVLVLTVPRLLLARAHAARKYTLDRQLPDALRILAAALSSGSSLSTALNVMAKDLNPPLSQELSLILREQRVGIPLQSALENFRLRIRSESVAQATTLLRVGAESGGSLALLLDKLSLNLSEQQYMGLKVEMLTTQGKMQAWVIGVLPLILLGVLCALDPNAMQLAMSNVIGQVVLVIIAVLELVGLLWLRAILRTVCN</sequence>
<keyword evidence="5 6" id="KW-0472">Membrane</keyword>
<dbReference type="PANTHER" id="PTHR35007">
    <property type="entry name" value="INTEGRAL MEMBRANE PROTEIN-RELATED"/>
    <property type="match status" value="1"/>
</dbReference>
<evidence type="ECO:0000313" key="9">
    <source>
        <dbReference type="Proteomes" id="UP000739565"/>
    </source>
</evidence>
<feature type="transmembrane region" description="Helical" evidence="6">
    <location>
        <begin position="222"/>
        <end position="241"/>
    </location>
</feature>
<dbReference type="Proteomes" id="UP000739565">
    <property type="component" value="Unassembled WGS sequence"/>
</dbReference>
<keyword evidence="4 6" id="KW-1133">Transmembrane helix</keyword>
<dbReference type="InterPro" id="IPR018076">
    <property type="entry name" value="T2SS_GspF_dom"/>
</dbReference>
<dbReference type="InterPro" id="IPR042094">
    <property type="entry name" value="T2SS_GspF_sf"/>
</dbReference>
<organism evidence="8 9">
    <name type="scientific">Zwartia hollandica</name>
    <dbReference type="NCBI Taxonomy" id="324606"/>
    <lineage>
        <taxon>Bacteria</taxon>
        <taxon>Pseudomonadati</taxon>
        <taxon>Pseudomonadota</taxon>
        <taxon>Betaproteobacteria</taxon>
        <taxon>Burkholderiales</taxon>
        <taxon>Alcaligenaceae</taxon>
        <taxon>Zwartia</taxon>
    </lineage>
</organism>
<feature type="transmembrane region" description="Helical" evidence="6">
    <location>
        <begin position="77"/>
        <end position="95"/>
    </location>
</feature>
<feature type="transmembrane region" description="Helical" evidence="6">
    <location>
        <begin position="46"/>
        <end position="71"/>
    </location>
</feature>
<dbReference type="Gene3D" id="1.20.81.30">
    <property type="entry name" value="Type II secretion system (T2SS), domain F"/>
    <property type="match status" value="1"/>
</dbReference>
<name>A0A953T385_9BURK</name>
<accession>A0A953T385</accession>
<feature type="transmembrane region" description="Helical" evidence="6">
    <location>
        <begin position="253"/>
        <end position="273"/>
    </location>
</feature>
<keyword evidence="3 6" id="KW-0812">Transmembrane</keyword>
<dbReference type="PANTHER" id="PTHR35007:SF1">
    <property type="entry name" value="PILUS ASSEMBLY PROTEIN"/>
    <property type="match status" value="1"/>
</dbReference>
<dbReference type="GO" id="GO:0005886">
    <property type="term" value="C:plasma membrane"/>
    <property type="evidence" value="ECO:0007669"/>
    <property type="project" value="UniProtKB-SubCell"/>
</dbReference>
<reference evidence="8" key="1">
    <citation type="submission" date="2021-07" db="EMBL/GenBank/DDBJ databases">
        <title>New genus and species of the family Alcaligenaceae.</title>
        <authorList>
            <person name="Hahn M.W."/>
        </authorList>
    </citation>
    <scope>NUCLEOTIDE SEQUENCE</scope>
    <source>
        <strain evidence="8">LF4-65</strain>
    </source>
</reference>
<keyword evidence="2" id="KW-1003">Cell membrane</keyword>
<keyword evidence="9" id="KW-1185">Reference proteome</keyword>
<dbReference type="EMBL" id="JAHXRI010000001">
    <property type="protein sequence ID" value="MBZ1349131.1"/>
    <property type="molecule type" value="Genomic_DNA"/>
</dbReference>
<evidence type="ECO:0000256" key="3">
    <source>
        <dbReference type="ARBA" id="ARBA00022692"/>
    </source>
</evidence>
<evidence type="ECO:0000256" key="5">
    <source>
        <dbReference type="ARBA" id="ARBA00023136"/>
    </source>
</evidence>
<evidence type="ECO:0000256" key="2">
    <source>
        <dbReference type="ARBA" id="ARBA00022475"/>
    </source>
</evidence>
<dbReference type="Pfam" id="PF00482">
    <property type="entry name" value="T2SSF"/>
    <property type="match status" value="1"/>
</dbReference>
<dbReference type="RefSeq" id="WP_259659550.1">
    <property type="nucleotide sequence ID" value="NZ_JAHXRI010000001.1"/>
</dbReference>
<protein>
    <submittedName>
        <fullName evidence="8">Type II secretion system F family protein</fullName>
    </submittedName>
</protein>
<evidence type="ECO:0000256" key="1">
    <source>
        <dbReference type="ARBA" id="ARBA00004651"/>
    </source>
</evidence>
<dbReference type="AlphaFoldDB" id="A0A953T385"/>
<comment type="subcellular location">
    <subcellularLocation>
        <location evidence="1">Cell membrane</location>
        <topology evidence="1">Multi-pass membrane protein</topology>
    </subcellularLocation>
</comment>
<evidence type="ECO:0000259" key="7">
    <source>
        <dbReference type="Pfam" id="PF00482"/>
    </source>
</evidence>
<evidence type="ECO:0000256" key="4">
    <source>
        <dbReference type="ARBA" id="ARBA00022989"/>
    </source>
</evidence>
<feature type="domain" description="Type II secretion system protein GspF" evidence="7">
    <location>
        <begin position="114"/>
        <end position="238"/>
    </location>
</feature>
<feature type="transmembrane region" description="Helical" evidence="6">
    <location>
        <begin position="6"/>
        <end position="25"/>
    </location>
</feature>
<comment type="caution">
    <text evidence="8">The sequence shown here is derived from an EMBL/GenBank/DDBJ whole genome shotgun (WGS) entry which is preliminary data.</text>
</comment>
<evidence type="ECO:0000313" key="8">
    <source>
        <dbReference type="EMBL" id="MBZ1349131.1"/>
    </source>
</evidence>